<sequence length="145" mass="16650">MPIVSMNISDSMKRFLKRMVGTQEYKNSSNVMRDALVRLMSSKEDGVIGPVSLDKTDFSNLIPSITSSIIITLPTYHSKLDKKLNRIEINYHSSIIHKSIFTHQNIKTITYVMEDTMVNTQSFITELNAMESLQAFRYIINEPEE</sequence>
<protein>
    <recommendedName>
        <fullName evidence="3">CopG family transcriptional regulator</fullName>
    </recommendedName>
</protein>
<dbReference type="Proteomes" id="UP001208689">
    <property type="component" value="Chromosome"/>
</dbReference>
<evidence type="ECO:0000313" key="1">
    <source>
        <dbReference type="EMBL" id="UYP47375.1"/>
    </source>
</evidence>
<evidence type="ECO:0008006" key="3">
    <source>
        <dbReference type="Google" id="ProtNLM"/>
    </source>
</evidence>
<accession>A0ABY6HVD7</accession>
<dbReference type="EMBL" id="CP104013">
    <property type="protein sequence ID" value="UYP47375.1"/>
    <property type="molecule type" value="Genomic_DNA"/>
</dbReference>
<evidence type="ECO:0000313" key="2">
    <source>
        <dbReference type="Proteomes" id="UP001208689"/>
    </source>
</evidence>
<proteinExistence type="predicted"/>
<keyword evidence="2" id="KW-1185">Reference proteome</keyword>
<organism evidence="1 2">
    <name type="scientific">Candidatus Lokiarchaeum ossiferum</name>
    <dbReference type="NCBI Taxonomy" id="2951803"/>
    <lineage>
        <taxon>Archaea</taxon>
        <taxon>Promethearchaeati</taxon>
        <taxon>Promethearchaeota</taxon>
        <taxon>Promethearchaeia</taxon>
        <taxon>Promethearchaeales</taxon>
        <taxon>Promethearchaeaceae</taxon>
        <taxon>Candidatus Lokiarchaeum</taxon>
    </lineage>
</organism>
<gene>
    <name evidence="1" type="ORF">NEF87_003660</name>
</gene>
<reference evidence="1" key="1">
    <citation type="submission" date="2022-09" db="EMBL/GenBank/DDBJ databases">
        <title>Actin cytoskeleton and complex cell architecture in an #Asgard archaeon.</title>
        <authorList>
            <person name="Ponce Toledo R.I."/>
            <person name="Schleper C."/>
            <person name="Rodrigues Oliveira T."/>
            <person name="Wollweber F."/>
            <person name="Xu J."/>
            <person name="Rittmann S."/>
            <person name="Klingl A."/>
            <person name="Pilhofer M."/>
        </authorList>
    </citation>
    <scope>NUCLEOTIDE SEQUENCE</scope>
    <source>
        <strain evidence="1">B-35</strain>
    </source>
</reference>
<name>A0ABY6HVD7_9ARCH</name>